<proteinExistence type="inferred from homology"/>
<dbReference type="AlphaFoldDB" id="F7XKL8"/>
<evidence type="ECO:0000313" key="9">
    <source>
        <dbReference type="EMBL" id="AEH60621.1"/>
    </source>
</evidence>
<dbReference type="InterPro" id="IPR015320">
    <property type="entry name" value="TopoVI_B_transducer"/>
</dbReference>
<dbReference type="GeneID" id="10822371"/>
<dbReference type="PANTHER" id="PTHR48444:SF1">
    <property type="entry name" value="DNA TOPOISOMERASE 6 SUBUNIT B"/>
    <property type="match status" value="1"/>
</dbReference>
<name>F7XKL8_METZD</name>
<dbReference type="HAMAP" id="MF_00322">
    <property type="entry name" value="Top6B"/>
    <property type="match status" value="1"/>
</dbReference>
<evidence type="ECO:0000259" key="8">
    <source>
        <dbReference type="SMART" id="SM00387"/>
    </source>
</evidence>
<dbReference type="EC" id="5.6.2.2" evidence="7"/>
<dbReference type="NCBIfam" id="TIGR01052">
    <property type="entry name" value="top6b"/>
    <property type="match status" value="1"/>
</dbReference>
<dbReference type="GO" id="GO:0003918">
    <property type="term" value="F:DNA topoisomerase type II (double strand cut, ATP-hydrolyzing) activity"/>
    <property type="evidence" value="ECO:0007669"/>
    <property type="project" value="UniProtKB-UniRule"/>
</dbReference>
<keyword evidence="1 7" id="KW-0547">Nucleotide-binding</keyword>
<evidence type="ECO:0000256" key="1">
    <source>
        <dbReference type="ARBA" id="ARBA00022741"/>
    </source>
</evidence>
<dbReference type="RefSeq" id="WP_013898060.1">
    <property type="nucleotide sequence ID" value="NC_015676.1"/>
</dbReference>
<dbReference type="STRING" id="679901.Mzhil_0757"/>
<dbReference type="Pfam" id="PF09239">
    <property type="entry name" value="Topo-VIb_trans"/>
    <property type="match status" value="1"/>
</dbReference>
<dbReference type="Gene3D" id="3.30.565.10">
    <property type="entry name" value="Histidine kinase-like ATPase, C-terminal domain"/>
    <property type="match status" value="1"/>
</dbReference>
<dbReference type="CDD" id="cd00823">
    <property type="entry name" value="TopoIIB_Trans"/>
    <property type="match status" value="1"/>
</dbReference>
<evidence type="ECO:0000256" key="3">
    <source>
        <dbReference type="ARBA" id="ARBA00023029"/>
    </source>
</evidence>
<dbReference type="Gene3D" id="2.60.40.2960">
    <property type="match status" value="1"/>
</dbReference>
<dbReference type="GO" id="GO:0006260">
    <property type="term" value="P:DNA replication"/>
    <property type="evidence" value="ECO:0007669"/>
    <property type="project" value="UniProtKB-UniRule"/>
</dbReference>
<comment type="subunit">
    <text evidence="6 7">Homodimer. Heterotetramer of two Top6A and two Top6B chains.</text>
</comment>
<dbReference type="InterPro" id="IPR020568">
    <property type="entry name" value="Ribosomal_Su5_D2-typ_SF"/>
</dbReference>
<keyword evidence="2 7" id="KW-0067">ATP-binding</keyword>
<dbReference type="GO" id="GO:0006265">
    <property type="term" value="P:DNA topological change"/>
    <property type="evidence" value="ECO:0007669"/>
    <property type="project" value="UniProtKB-UniRule"/>
</dbReference>
<dbReference type="InterPro" id="IPR003594">
    <property type="entry name" value="HATPase_dom"/>
</dbReference>
<dbReference type="InterPro" id="IPR010979">
    <property type="entry name" value="Ribosomal_uS13-like_H2TH"/>
</dbReference>
<feature type="domain" description="Histidine kinase/HSP90-like ATPase" evidence="8">
    <location>
        <begin position="33"/>
        <end position="184"/>
    </location>
</feature>
<dbReference type="SMART" id="SM00387">
    <property type="entry name" value="HATPase_c"/>
    <property type="match status" value="1"/>
</dbReference>
<feature type="binding site" evidence="7">
    <location>
        <position position="80"/>
    </location>
    <ligand>
        <name>ATP</name>
        <dbReference type="ChEBI" id="CHEBI:30616"/>
    </ligand>
</feature>
<dbReference type="Gene3D" id="1.10.8.50">
    <property type="match status" value="1"/>
</dbReference>
<dbReference type="SUPFAM" id="SSF54211">
    <property type="entry name" value="Ribosomal protein S5 domain 2-like"/>
    <property type="match status" value="1"/>
</dbReference>
<dbReference type="NCBIfam" id="NF003218">
    <property type="entry name" value="PRK04184.1"/>
    <property type="match status" value="1"/>
</dbReference>
<feature type="binding site" evidence="7">
    <location>
        <begin position="101"/>
        <end position="102"/>
    </location>
    <ligand>
        <name>ATP</name>
        <dbReference type="ChEBI" id="CHEBI:30616"/>
    </ligand>
</feature>
<evidence type="ECO:0000256" key="4">
    <source>
        <dbReference type="ARBA" id="ARBA00023125"/>
    </source>
</evidence>
<keyword evidence="10" id="KW-1185">Reference proteome</keyword>
<evidence type="ECO:0000256" key="6">
    <source>
        <dbReference type="ARBA" id="ARBA00063696"/>
    </source>
</evidence>
<reference evidence="9" key="1">
    <citation type="submission" date="2010-07" db="EMBL/GenBank/DDBJ databases">
        <title>The complete genome of Methanosalsum zhilinae DSM 4017.</title>
        <authorList>
            <consortium name="US DOE Joint Genome Institute (JGI-PGF)"/>
            <person name="Lucas S."/>
            <person name="Copeland A."/>
            <person name="Lapidus A."/>
            <person name="Glavina del Rio T."/>
            <person name="Dalin E."/>
            <person name="Tice H."/>
            <person name="Bruce D."/>
            <person name="Goodwin L."/>
            <person name="Pitluck S."/>
            <person name="Kyrpides N."/>
            <person name="Mavromatis K."/>
            <person name="Ovchinnikova G."/>
            <person name="Daligault H."/>
            <person name="Detter J.C."/>
            <person name="Han C."/>
            <person name="Tapia R."/>
            <person name="Larimer F."/>
            <person name="Land M."/>
            <person name="Hauser L."/>
            <person name="Markowitz V."/>
            <person name="Cheng J.-F."/>
            <person name="Hugenholtz P."/>
            <person name="Woyke T."/>
            <person name="Wu D."/>
            <person name="Spring S."/>
            <person name="Schueler E."/>
            <person name="Brambilla E."/>
            <person name="Klenk H.-P."/>
            <person name="Eisen J.A."/>
        </authorList>
    </citation>
    <scope>NUCLEOTIDE SEQUENCE</scope>
    <source>
        <strain evidence="9">DSM 4017</strain>
    </source>
</reference>
<dbReference type="InterPro" id="IPR040494">
    <property type="entry name" value="Top6b_C"/>
</dbReference>
<comment type="catalytic activity">
    <reaction evidence="7">
        <text>ATP-dependent breakage, passage and rejoining of double-stranded DNA.</text>
        <dbReference type="EC" id="5.6.2.2"/>
    </reaction>
</comment>
<dbReference type="PIRSF" id="PIRSF006553">
    <property type="entry name" value="TopoVI_B"/>
    <property type="match status" value="1"/>
</dbReference>
<dbReference type="FunFam" id="3.30.565.10:FF:000062">
    <property type="entry name" value="Type 2 DNA topoisomerase 6 subunit B"/>
    <property type="match status" value="1"/>
</dbReference>
<evidence type="ECO:0000256" key="7">
    <source>
        <dbReference type="HAMAP-Rule" id="MF_00322"/>
    </source>
</evidence>
<dbReference type="SUPFAM" id="SSF55874">
    <property type="entry name" value="ATPase domain of HSP90 chaperone/DNA topoisomerase II/histidine kinase"/>
    <property type="match status" value="1"/>
</dbReference>
<accession>F7XKL8</accession>
<comment type="function">
    <text evidence="7">Relaxes both positive and negative superturns and exhibits a strong decatenase activity.</text>
</comment>
<evidence type="ECO:0000256" key="5">
    <source>
        <dbReference type="ARBA" id="ARBA00023235"/>
    </source>
</evidence>
<feature type="binding site" evidence="7">
    <location>
        <begin position="111"/>
        <end position="118"/>
    </location>
    <ligand>
        <name>ATP</name>
        <dbReference type="ChEBI" id="CHEBI:30616"/>
    </ligand>
</feature>
<dbReference type="Gene3D" id="3.30.230.10">
    <property type="match status" value="1"/>
</dbReference>
<dbReference type="GO" id="GO:0005524">
    <property type="term" value="F:ATP binding"/>
    <property type="evidence" value="ECO:0007669"/>
    <property type="project" value="UniProtKB-UniRule"/>
</dbReference>
<comment type="similarity">
    <text evidence="7">Belongs to the TOP6B family.</text>
</comment>
<dbReference type="Pfam" id="PF18000">
    <property type="entry name" value="Top6b_C"/>
    <property type="match status" value="1"/>
</dbReference>
<evidence type="ECO:0000313" key="10">
    <source>
        <dbReference type="Proteomes" id="UP000006622"/>
    </source>
</evidence>
<evidence type="ECO:0000256" key="2">
    <source>
        <dbReference type="ARBA" id="ARBA00022840"/>
    </source>
</evidence>
<dbReference type="SUPFAM" id="SSF46946">
    <property type="entry name" value="S13-like H2TH domain"/>
    <property type="match status" value="1"/>
</dbReference>
<dbReference type="InterPro" id="IPR036890">
    <property type="entry name" value="HATPase_C_sf"/>
</dbReference>
<sequence length="621" mass="69484">MSSLIAEELAKKQKSISVAEFFEKNRQILGFDSAPRSLITTIKEAVDNSLDACEEAELLPNIMVQVERAGKDNLRVIIEDNGPGIVREQIPKVFAKLLYGSRFHSLKQSRGQQGIGISASVLYAQLTSGQPTKIISKIGSDSPAHYYELMINTGTNDPEIFRDDIIEWDRSQGTRIELEMAASYVKGRRQSVYEYLKATAIVNPHARITLVEPDGNEEIFERVTDKLPATAKEILPHPHGIELGTLMRMLRYTDRQKLGAFLRYSFSKIGHLTAEEICKASGLDFDQDPHNISRDQAKKILDAFKTVKIMSPPTDCLSPIGENLIYKGLQKELDVDLIATTTRAPSVYSGNPFVIEVGIAYGGKLQKDDRIEITRFANRVPLLYQQGACVTTRAIESIKWKQYGLSQPGGGLPVGPVVLLVHVASTNVPFTSESKDAVAEIPEIQNEVELALKEVARKLNRFLKKQGSLKKRRQKEIIITKVLPRMAEKLADTLDREVPDIDPVVAKIMGNVLVHRHLQRKDNGKVDVAIKIKNFGSKSYEFTLHEMLAYEIQDPTPDPRIVSMGNEFDYIWNINIAAQETKVLTYSLTFVEENDIQKMPDIIVEGMEQELVTGAKTVKGL</sequence>
<protein>
    <recommendedName>
        <fullName evidence="7">Type 2 DNA topoisomerase 6 subunit B</fullName>
        <ecNumber evidence="7">5.6.2.2</ecNumber>
    </recommendedName>
    <alternativeName>
        <fullName evidence="7">Type II DNA topoisomerase VI subunit B</fullName>
        <shortName evidence="7">TopoVI-B</shortName>
    </alternativeName>
</protein>
<dbReference type="Pfam" id="PF02518">
    <property type="entry name" value="HATPase_c"/>
    <property type="match status" value="1"/>
</dbReference>
<keyword evidence="3 7" id="KW-0799">Topoisomerase</keyword>
<dbReference type="PANTHER" id="PTHR48444">
    <property type="entry name" value="DNA TOPOISOMERASE 6 SUBUNIT B"/>
    <property type="match status" value="1"/>
</dbReference>
<dbReference type="GO" id="GO:0003677">
    <property type="term" value="F:DNA binding"/>
    <property type="evidence" value="ECO:0007669"/>
    <property type="project" value="UniProtKB-UniRule"/>
</dbReference>
<dbReference type="Proteomes" id="UP000006622">
    <property type="component" value="Chromosome"/>
</dbReference>
<feature type="binding site" evidence="7">
    <location>
        <position position="48"/>
    </location>
    <ligand>
        <name>ATP</name>
        <dbReference type="ChEBI" id="CHEBI:30616"/>
    </ligand>
</feature>
<keyword evidence="4 7" id="KW-0238">DNA-binding</keyword>
<dbReference type="EMBL" id="CP002101">
    <property type="protein sequence ID" value="AEH60621.1"/>
    <property type="molecule type" value="Genomic_DNA"/>
</dbReference>
<dbReference type="KEGG" id="mzh:Mzhil_0757"/>
<keyword evidence="5 7" id="KW-0413">Isomerase</keyword>
<gene>
    <name evidence="7" type="primary">top6B</name>
    <name evidence="9" type="ordered locus">Mzhil_0757</name>
</gene>
<dbReference type="OrthoDB" id="65493at2157"/>
<dbReference type="Gene3D" id="6.10.20.80">
    <property type="match status" value="1"/>
</dbReference>
<feature type="binding site" evidence="7">
    <location>
        <position position="435"/>
    </location>
    <ligand>
        <name>ATP</name>
        <dbReference type="ChEBI" id="CHEBI:30616"/>
    </ligand>
</feature>
<dbReference type="InterPro" id="IPR014721">
    <property type="entry name" value="Ribsml_uS5_D2-typ_fold_subgr"/>
</dbReference>
<dbReference type="InterPro" id="IPR005734">
    <property type="entry name" value="TopoVI_B"/>
</dbReference>
<organism evidence="9 10">
    <name type="scientific">Methanosalsum zhilinae (strain DSM 4017 / NBRC 107636 / OCM 62 / WeN5)</name>
    <name type="common">Methanohalophilus zhilinae</name>
    <dbReference type="NCBI Taxonomy" id="679901"/>
    <lineage>
        <taxon>Archaea</taxon>
        <taxon>Methanobacteriati</taxon>
        <taxon>Methanobacteriota</taxon>
        <taxon>Stenosarchaea group</taxon>
        <taxon>Methanomicrobia</taxon>
        <taxon>Methanosarcinales</taxon>
        <taxon>Methanosarcinaceae</taxon>
        <taxon>Methanosalsum</taxon>
    </lineage>
</organism>
<dbReference type="HOGENOM" id="CLU_006403_0_0_2"/>